<name>A0A1E5XLR6_9HYPH</name>
<dbReference type="Proteomes" id="UP000095463">
    <property type="component" value="Unassembled WGS sequence"/>
</dbReference>
<feature type="transmembrane region" description="Helical" evidence="1">
    <location>
        <begin position="98"/>
        <end position="117"/>
    </location>
</feature>
<evidence type="ECO:0000256" key="1">
    <source>
        <dbReference type="SAM" id="Phobius"/>
    </source>
</evidence>
<protein>
    <submittedName>
        <fullName evidence="2">Uncharacterized protein</fullName>
    </submittedName>
</protein>
<feature type="transmembrane region" description="Helical" evidence="1">
    <location>
        <begin position="354"/>
        <end position="372"/>
    </location>
</feature>
<dbReference type="EMBL" id="LAJE02000284">
    <property type="protein sequence ID" value="OEO29522.1"/>
    <property type="molecule type" value="Genomic_DNA"/>
</dbReference>
<keyword evidence="1" id="KW-0472">Membrane</keyword>
<keyword evidence="1" id="KW-0812">Transmembrane</keyword>
<reference evidence="2 3" key="1">
    <citation type="journal article" date="2015" name="Genome Announc.">
        <title>Genome Assemblies of Three Soil-Associated Devosia species: D. insulae, D. limi, and D. soli.</title>
        <authorList>
            <person name="Hassan Y.I."/>
            <person name="Lepp D."/>
            <person name="Zhou T."/>
        </authorList>
    </citation>
    <scope>NUCLEOTIDE SEQUENCE [LARGE SCALE GENOMIC DNA]</scope>
    <source>
        <strain evidence="2 3">DS-56</strain>
    </source>
</reference>
<feature type="transmembrane region" description="Helical" evidence="1">
    <location>
        <begin position="242"/>
        <end position="265"/>
    </location>
</feature>
<evidence type="ECO:0000313" key="3">
    <source>
        <dbReference type="Proteomes" id="UP000095463"/>
    </source>
</evidence>
<feature type="transmembrane region" description="Helical" evidence="1">
    <location>
        <begin position="322"/>
        <end position="342"/>
    </location>
</feature>
<keyword evidence="3" id="KW-1185">Reference proteome</keyword>
<dbReference type="InterPro" id="IPR048041">
    <property type="entry name" value="VpsF-like"/>
</dbReference>
<sequence>MSLLFLLCVAAAFIIRFTIPAQLMNRFVAYTEETGSFYEKLHFGTYAVLLLLPVVLFSRPFLLRGDEIGKFRALVRYGALMLLLVLFMFFTGRAGSSVLLVDTYLVTGAAGLIMLALNPMSRRVLGDITLGVLILSAVIGIIEAVTQQRIMPYDAVELVFRPVGLSEHPLALGATCATAVGFVALTRWPVWIRVASIMLLFIGAAASGARMALLVTVIEIFALIIIVPWPPLSPRHQRQAKLFVLLATAAGGAVLIAVLLSAGLLSRFTSTLFDENFFVRVSIYDVFKYVSFEQVMFGMDGTELVKIVQQKLHMPTIESAQVVFILLFGLPVALLFAWLVIWMMWRMLRHAQPAAWIGVGATLLAALSNNTLSSKTPIVMMMIVLVLAYNANGIKDAPDKPA</sequence>
<keyword evidence="1" id="KW-1133">Transmembrane helix</keyword>
<evidence type="ECO:0000313" key="2">
    <source>
        <dbReference type="EMBL" id="OEO29522.1"/>
    </source>
</evidence>
<gene>
    <name evidence="2" type="ORF">VW23_025270</name>
</gene>
<organism evidence="2 3">
    <name type="scientific">Devosia insulae DS-56</name>
    <dbReference type="NCBI Taxonomy" id="1116389"/>
    <lineage>
        <taxon>Bacteria</taxon>
        <taxon>Pseudomonadati</taxon>
        <taxon>Pseudomonadota</taxon>
        <taxon>Alphaproteobacteria</taxon>
        <taxon>Hyphomicrobiales</taxon>
        <taxon>Devosiaceae</taxon>
        <taxon>Devosia</taxon>
    </lineage>
</organism>
<dbReference type="NCBIfam" id="NF038256">
    <property type="entry name" value="exopoly_VpsF"/>
    <property type="match status" value="1"/>
</dbReference>
<accession>A0A1E5XLR6</accession>
<feature type="transmembrane region" description="Helical" evidence="1">
    <location>
        <begin position="212"/>
        <end position="230"/>
    </location>
</feature>
<feature type="transmembrane region" description="Helical" evidence="1">
    <location>
        <begin position="124"/>
        <end position="145"/>
    </location>
</feature>
<feature type="transmembrane region" description="Helical" evidence="1">
    <location>
        <begin position="165"/>
        <end position="185"/>
    </location>
</feature>
<feature type="transmembrane region" description="Helical" evidence="1">
    <location>
        <begin position="44"/>
        <end position="62"/>
    </location>
</feature>
<dbReference type="AlphaFoldDB" id="A0A1E5XLR6"/>
<feature type="transmembrane region" description="Helical" evidence="1">
    <location>
        <begin position="74"/>
        <end position="92"/>
    </location>
</feature>
<comment type="caution">
    <text evidence="2">The sequence shown here is derived from an EMBL/GenBank/DDBJ whole genome shotgun (WGS) entry which is preliminary data.</text>
</comment>
<proteinExistence type="predicted"/>